<evidence type="ECO:0000313" key="27">
    <source>
        <dbReference type="Proteomes" id="UP000478431"/>
    </source>
</evidence>
<dbReference type="Proteomes" id="UP000434412">
    <property type="component" value="Unassembled WGS sequence"/>
</dbReference>
<evidence type="ECO:0000313" key="10">
    <source>
        <dbReference type="EMBL" id="MVL45684.1"/>
    </source>
</evidence>
<reference evidence="7" key="3">
    <citation type="journal article" date="2016" name="J. Infect. Dis.">
        <title>Comparative Genomics of Community-Associated Methicillin-Resistant Staphylococcus aureus Shows the Emergence of Clone ST8-USA300 in Geneva, Switzerland.</title>
        <authorList>
            <person name="Von Dach E."/>
            <person name="Diene S.M."/>
            <person name="Fankhauser C."/>
            <person name="Schrenzel J."/>
            <person name="Harbarth S."/>
            <person name="Francois P."/>
        </authorList>
    </citation>
    <scope>NUCLEOTIDE SEQUENCE</scope>
    <source>
        <strain evidence="7">MRSA_S26</strain>
    </source>
</reference>
<proteinExistence type="predicted"/>
<reference evidence="3 29" key="14">
    <citation type="submission" date="2020-06" db="EMBL/GenBank/DDBJ databases">
        <authorList>
            <consortium name="Pathogen Informatics"/>
        </authorList>
    </citation>
    <scope>NUCLEOTIDE SEQUENCE [LARGE SCALE GENOMIC DNA]</scope>
    <source>
        <strain evidence="3 29">MOS114</strain>
    </source>
</reference>
<evidence type="ECO:0000313" key="29">
    <source>
        <dbReference type="Proteomes" id="UP000507402"/>
    </source>
</evidence>
<evidence type="ECO:0000313" key="28">
    <source>
        <dbReference type="Proteomes" id="UP000478867"/>
    </source>
</evidence>
<reference evidence="7" key="2">
    <citation type="submission" date="2015-06" db="EMBL/GenBank/DDBJ databases">
        <authorList>
            <person name="Diene S.M."/>
            <person name="Von Dach E."/>
            <person name="Fankhauser C."/>
            <person name="Schrenzel J."/>
            <person name="Harbarth S."/>
            <person name="Francois P."/>
        </authorList>
    </citation>
    <scope>NUCLEOTIDE SEQUENCE</scope>
    <source>
        <strain evidence="7">MRSA_S26</strain>
    </source>
</reference>
<dbReference type="Proteomes" id="UP000561555">
    <property type="component" value="Unassembled WGS sequence"/>
</dbReference>
<evidence type="ECO:0000313" key="20">
    <source>
        <dbReference type="Proteomes" id="UP000294017"/>
    </source>
</evidence>
<evidence type="ECO:0000313" key="25">
    <source>
        <dbReference type="Proteomes" id="UP000471199"/>
    </source>
</evidence>
<reference evidence="15 30" key="10">
    <citation type="journal article" date="2020" name="J. Antimicrob. Chemother.">
        <title>Detection of heterogeneous vancomycin intermediate resistance in MRSA isolates from Latin America.</title>
        <authorList>
            <person name="Castro B.E."/>
            <person name="Berrio M."/>
            <person name="Vargas M.L."/>
            <person name="Carvajal L.P."/>
            <person name="Millan L.V."/>
            <person name="Rios R."/>
            <person name="Hernandez A.K."/>
            <person name="Rincon S."/>
            <person name="Cubides P."/>
            <person name="Forero E."/>
            <person name="Dinh A."/>
            <person name="Seas C."/>
            <person name="Munita J.M."/>
            <person name="Arias C.A."/>
            <person name="Reyes J."/>
            <person name="Diaz L."/>
        </authorList>
    </citation>
    <scope>NUCLEOTIDE SEQUENCE [LARGE SCALE GENOMIC DNA]</scope>
    <source>
        <strain evidence="15 30">UP89</strain>
    </source>
</reference>
<dbReference type="EMBL" id="WPTS01000035">
    <property type="protein sequence ID" value="MVK35658.1"/>
    <property type="molecule type" value="Genomic_DNA"/>
</dbReference>
<keyword evidence="1" id="KW-0472">Membrane</keyword>
<dbReference type="EMBL" id="WPVZ01000516">
    <property type="protein sequence ID" value="MVL45684.1"/>
    <property type="molecule type" value="Genomic_DNA"/>
</dbReference>
<evidence type="ECO:0000313" key="30">
    <source>
        <dbReference type="Proteomes" id="UP000561555"/>
    </source>
</evidence>
<dbReference type="Proteomes" id="UP000471199">
    <property type="component" value="Unassembled WGS sequence"/>
</dbReference>
<dbReference type="EMBL" id="CAIIGN010000002">
    <property type="protein sequence ID" value="CAC8220907.1"/>
    <property type="molecule type" value="Genomic_DNA"/>
</dbReference>
<dbReference type="EMBL" id="LALQ01000027">
    <property type="protein sequence ID" value="KMR57137.1"/>
    <property type="molecule type" value="Genomic_DNA"/>
</dbReference>
<dbReference type="EMBL" id="QNXF01000003">
    <property type="protein sequence ID" value="TXL39749.1"/>
    <property type="molecule type" value="Genomic_DNA"/>
</dbReference>
<keyword evidence="1" id="KW-0812">Transmembrane</keyword>
<dbReference type="Proteomes" id="UP000052129">
    <property type="component" value="Unassembled WGS sequence"/>
</dbReference>
<evidence type="ECO:0000313" key="9">
    <source>
        <dbReference type="EMBL" id="MVK35658.1"/>
    </source>
</evidence>
<reference evidence="17 23" key="6">
    <citation type="submission" date="2018-06" db="EMBL/GenBank/DDBJ databases">
        <title>Whole genome sequencing to identify and define MRSA outbreaks.</title>
        <authorList>
            <person name="Sullivan M.J."/>
            <person name="Altman D.R."/>
            <person name="Chacko K."/>
            <person name="Ciferri B."/>
            <person name="Webster E."/>
            <person name="Deikus G."/>
            <person name="Lewis M."/>
            <person name="Khan Z."/>
            <person name="Beckford C."/>
            <person name="Rendo A."/>
            <person name="Samaroo F."/>
            <person name="Sebra R."/>
            <person name="Karam-Howlin R."/>
            <person name="Southwick K."/>
            <person name="Adams E."/>
            <person name="Ying L."/>
            <person name="Kornblum J."/>
            <person name="Factor S."/>
            <person name="Danesh Yazdi M."/>
            <person name="Dingle T."/>
            <person name="Hamula C."/>
            <person name="Bashir A."/>
            <person name="Schadt E."/>
            <person name="Kasarskis A."/>
            <person name="Patel G."/>
            <person name="Wallach F."/>
            <person name="Gibbs K."/>
            <person name="Van Bakel H."/>
        </authorList>
    </citation>
    <scope>NUCLEOTIDE SEQUENCE [LARGE SCALE GENOMIC DNA]</scope>
    <source>
        <strain evidence="23">pt013</strain>
        <strain evidence="17">Pt013</strain>
    </source>
</reference>
<dbReference type="AlphaFoldDB" id="A0A0D6WFK4"/>
<evidence type="ECO:0000313" key="21">
    <source>
        <dbReference type="Proteomes" id="UP000433366"/>
    </source>
</evidence>
<gene>
    <name evidence="7" type="ORF">ACR79_05915</name>
    <name evidence="2" type="ORF">CNH36_01310</name>
    <name evidence="17" type="ORF">DQU50_09560</name>
    <name evidence="16" type="ORF">EIH03_16305</name>
    <name evidence="6" type="ORF">EP54_07425</name>
    <name evidence="5" type="ORF">EQ90_08920</name>
    <name evidence="13" type="ORF">G0Z31_09955</name>
    <name evidence="14" type="ORF">G6Y24_09240</name>
    <name evidence="8" type="ORF">GO793_13960</name>
    <name evidence="9" type="ORF">GO814_10965</name>
    <name evidence="10" type="ORF">GO941_09320</name>
    <name evidence="11" type="ORF">GO942_09665</name>
    <name evidence="15" type="ORF">GQX52_06280</name>
    <name evidence="12" type="ORF">GZ130_01715</name>
    <name evidence="4" type="ORF">M1K003_0456</name>
    <name evidence="3" type="ORF">SAMEA70153168_00714</name>
</gene>
<dbReference type="Proteomes" id="UP000473113">
    <property type="component" value="Unassembled WGS sequence"/>
</dbReference>
<dbReference type="Proteomes" id="UP000507402">
    <property type="component" value="Unassembled WGS sequence"/>
</dbReference>
<evidence type="ECO:0000313" key="6">
    <source>
        <dbReference type="EMBL" id="KMR57137.1"/>
    </source>
</evidence>
<evidence type="ECO:0000313" key="11">
    <source>
        <dbReference type="EMBL" id="MVM10958.1"/>
    </source>
</evidence>
<evidence type="ECO:0000313" key="13">
    <source>
        <dbReference type="EMBL" id="NGK21820.1"/>
    </source>
</evidence>
<dbReference type="Proteomes" id="UP000478867">
    <property type="component" value="Unassembled WGS sequence"/>
</dbReference>
<evidence type="ECO:0000313" key="15">
    <source>
        <dbReference type="EMBL" id="NUY68252.1"/>
    </source>
</evidence>
<evidence type="ECO:0000313" key="19">
    <source>
        <dbReference type="Proteomes" id="UP000265645"/>
    </source>
</evidence>
<dbReference type="EMBL" id="WPXC01000017">
    <property type="protein sequence ID" value="MVM10958.1"/>
    <property type="molecule type" value="Genomic_DNA"/>
</dbReference>
<reference evidence="21 22" key="9">
    <citation type="submission" date="2019-11" db="EMBL/GenBank/DDBJ databases">
        <title>Implementation of targeted gown and glove precautions to prevent Staphylococcus aureus acquisition in community-based nursing homes.</title>
        <authorList>
            <person name="Stine O.C."/>
        </authorList>
    </citation>
    <scope>NUCLEOTIDE SEQUENCE [LARGE SCALE GENOMIC DNA]</scope>
    <source>
        <strain evidence="11 28">S_1081.LBCF.DN</strain>
        <strain evidence="10 22">S_2023.LVRQ.AN</strain>
        <strain evidence="9 25">S_2062.LAUP.DI</strain>
        <strain evidence="8 21">S_4031.LGMP.AI</strain>
    </source>
</reference>
<dbReference type="Proteomes" id="UP000451682">
    <property type="component" value="Unassembled WGS sequence"/>
</dbReference>
<dbReference type="EMBL" id="RQTF01000551">
    <property type="protein sequence ID" value="RZI01374.1"/>
    <property type="molecule type" value="Genomic_DNA"/>
</dbReference>
<reference evidence="13 27" key="13">
    <citation type="submission" date="2020-02" db="EMBL/GenBank/DDBJ databases">
        <title>Novel Insights Into The Classification of Staphylococcal Beta-Lactamases In Relation To The Cefazolin Inoculum Effect.</title>
        <authorList>
            <person name="Carvajal L.P."/>
            <person name="Rincon S."/>
            <person name="Echeverri A."/>
            <person name="Porras J."/>
            <person name="Rios R."/>
            <person name="Ordonez K."/>
            <person name="Seas C."/>
            <person name="Gomez-Villegas S."/>
            <person name="Diaz L."/>
            <person name="Arias C.A."/>
            <person name="Reyes J."/>
        </authorList>
    </citation>
    <scope>NUCLEOTIDE SEQUENCE [LARGE SCALE GENOMIC DNA]</scope>
    <source>
        <strain evidence="13 27">UP127</strain>
    </source>
</reference>
<dbReference type="KEGG" id="saud:CH52_04240"/>
<organism evidence="14 26">
    <name type="scientific">Staphylococcus aureus</name>
    <dbReference type="NCBI Taxonomy" id="1280"/>
    <lineage>
        <taxon>Bacteria</taxon>
        <taxon>Bacillati</taxon>
        <taxon>Bacillota</taxon>
        <taxon>Bacilli</taxon>
        <taxon>Bacillales</taxon>
        <taxon>Staphylococcaceae</taxon>
        <taxon>Staphylococcus</taxon>
    </lineage>
</organism>
<evidence type="ECO:0000313" key="12">
    <source>
        <dbReference type="EMBL" id="NDP55310.1"/>
    </source>
</evidence>
<evidence type="ECO:0000313" key="4">
    <source>
        <dbReference type="EMBL" id="GBV19484.1"/>
    </source>
</evidence>
<evidence type="ECO:0000313" key="24">
    <source>
        <dbReference type="Proteomes" id="UP000466646"/>
    </source>
</evidence>
<evidence type="ECO:0000313" key="17">
    <source>
        <dbReference type="EMBL" id="TXL39749.1"/>
    </source>
</evidence>
<reference evidence="2 18" key="5">
    <citation type="submission" date="2017-09" db="EMBL/GenBank/DDBJ databases">
        <title>A single nucleotide polymorphism in the Staphylococcus aureus virulence regulator SaeR abolishes pathogenesis.</title>
        <authorList>
            <person name="Copin R.J."/>
            <person name="Sause W."/>
            <person name="Shopsin B."/>
            <person name="Torres V.J."/>
        </authorList>
    </citation>
    <scope>NUCLEOTIDE SEQUENCE [LARGE SCALE GENOMIC DNA]</scope>
    <source>
        <strain evidence="18">Newman</strain>
        <strain evidence="2">Newman_D2C</strain>
    </source>
</reference>
<feature type="transmembrane region" description="Helical" evidence="1">
    <location>
        <begin position="12"/>
        <end position="38"/>
    </location>
</feature>
<accession>A0A4P7P2W4</accession>
<evidence type="ECO:0000313" key="14">
    <source>
        <dbReference type="EMBL" id="NGW67679.1"/>
    </source>
</evidence>
<name>A0A0D6WFK4_STAAU</name>
<reference evidence="14 26" key="12">
    <citation type="submission" date="2020-02" db="EMBL/GenBank/DDBJ databases">
        <title>Detection of Heterogeneous Vancomycin Intermediate Resistance in Methicillin Resistant Staphylococcus aureus Isolates from Latin-America.</title>
        <authorList>
            <person name="Castro-Cardozo B."/>
            <person name="Berrio M."/>
            <person name="Vargas M.L."/>
            <person name="Carvajal L.P."/>
            <person name="Millan L.V."/>
            <person name="Rios R."/>
            <person name="Hernandez A."/>
            <person name="Rincon S.L."/>
            <person name="Cubides P."/>
            <person name="Forero E."/>
            <person name="Dinh A."/>
            <person name="Seas C."/>
            <person name="Munita J.M."/>
            <person name="Arias C.A."/>
            <person name="Reyes J."/>
            <person name="Diaz L."/>
        </authorList>
    </citation>
    <scope>NUCLEOTIDE SEQUENCE [LARGE SCALE GENOMIC DNA]</scope>
    <source>
        <strain evidence="14 26">UG255</strain>
    </source>
</reference>
<dbReference type="Proteomes" id="UP000466646">
    <property type="component" value="Unassembled WGS sequence"/>
</dbReference>
<keyword evidence="1" id="KW-1133">Transmembrane helix</keyword>
<dbReference type="Proteomes" id="UP000478431">
    <property type="component" value="Unassembled WGS sequence"/>
</dbReference>
<evidence type="ECO:0000313" key="2">
    <source>
        <dbReference type="EMBL" id="ATC70335.1"/>
    </source>
</evidence>
<reference evidence="4" key="7">
    <citation type="submission" date="2018-07" db="EMBL/GenBank/DDBJ databases">
        <title>Protection against atopic dermatitis through acquisition of Staphylococcus quorum-sensing agr mutations in the skin.</title>
        <authorList>
            <person name="Nakamura Y."/>
            <person name="Takahashi H."/>
            <person name="Takaya A."/>
            <person name="Inoue Y."/>
            <person name="Katayama Y."/>
            <person name="Kusuya Y."/>
            <person name="Shoji T."/>
            <person name="Takada S."/>
            <person name="Nakagawa S."/>
            <person name="Oguma R."/>
            <person name="Ozawa N."/>
            <person name="Yamaide F."/>
            <person name="Suzuki S."/>
            <person name="Villaruz A."/>
            <person name="Otto M."/>
            <person name="Matsue H."/>
            <person name="Nunez G."/>
            <person name="Shimojo N."/>
        </authorList>
    </citation>
    <scope>NUCLEOTIDE SEQUENCE</scope>
    <source>
        <strain evidence="4">M1K003</strain>
    </source>
</reference>
<dbReference type="EMBL" id="JAALTR010000222">
    <property type="protein sequence ID" value="NGW67679.1"/>
    <property type="molecule type" value="Genomic_DNA"/>
</dbReference>
<dbReference type="EMBL" id="CP023391">
    <property type="protein sequence ID" value="ATC70335.1"/>
    <property type="molecule type" value="Genomic_DNA"/>
</dbReference>
<evidence type="ECO:0000313" key="3">
    <source>
        <dbReference type="EMBL" id="CAC8220907.1"/>
    </source>
</evidence>
<dbReference type="EMBL" id="JAAJIY010000032">
    <property type="protein sequence ID" value="NGK21820.1"/>
    <property type="molecule type" value="Genomic_DNA"/>
</dbReference>
<accession>A0A0D6WFK4</accession>
<evidence type="ECO:0000313" key="7">
    <source>
        <dbReference type="EMBL" id="KSA80322.1"/>
    </source>
</evidence>
<dbReference type="EMBL" id="BDVT01000002">
    <property type="protein sequence ID" value="GBV19484.1"/>
    <property type="molecule type" value="Genomic_DNA"/>
</dbReference>
<reference evidence="5" key="1">
    <citation type="journal article" date="2015" name="J. Infect. Dis.">
        <title>Parallel Epidemics of Community-Associated Methicillin-Resistant Staphylococcus aureus USA300 Infection in North and South America.</title>
        <authorList>
            <person name="Planet P.J."/>
            <person name="Diaz L."/>
            <person name="Kolokotronis S.O."/>
            <person name="Narechania A."/>
            <person name="Reyes J."/>
            <person name="Xing G."/>
            <person name="Rincon S."/>
            <person name="Smith H."/>
            <person name="Panesso D."/>
            <person name="Ryan C."/>
            <person name="Smith D.P."/>
            <person name="Guzman M."/>
            <person name="Zurita J."/>
            <person name="Sebra R."/>
            <person name="Deikus G."/>
            <person name="Nolan R.L."/>
            <person name="Tenover F.C."/>
            <person name="Weinstock G.M."/>
            <person name="Robinson D.A."/>
            <person name="Arias C.A."/>
        </authorList>
    </citation>
    <scope>NUCLEOTIDE SEQUENCE</scope>
    <source>
        <strain evidence="5">CA15</strain>
        <strain evidence="6">M121</strain>
    </source>
</reference>
<evidence type="ECO:0000313" key="18">
    <source>
        <dbReference type="Proteomes" id="UP000217245"/>
    </source>
</evidence>
<reference evidence="19" key="4">
    <citation type="submission" date="2017-08" db="EMBL/GenBank/DDBJ databases">
        <title>Protection against atopic dermatitis through acquisition of Staphylococcus quorum-sensing agr mutations in the skin.</title>
        <authorList>
            <person name="Nakamura Y."/>
            <person name="Takahashi H."/>
            <person name="Takaya A."/>
            <person name="Inoue Y."/>
            <person name="Katayama Y."/>
            <person name="Kusuya Y."/>
            <person name="Shoji T."/>
            <person name="Takada S."/>
            <person name="Nakagawa S."/>
            <person name="Oguma R."/>
            <person name="Ozawa N."/>
            <person name="Yamaide F."/>
            <person name="Suzuki S."/>
            <person name="Villaruz A."/>
            <person name="Otto M."/>
            <person name="Matsue H."/>
            <person name="Nunez G."/>
            <person name="Shimojo N."/>
        </authorList>
    </citation>
    <scope>NUCLEOTIDE SEQUENCE [LARGE SCALE GENOMIC DNA]</scope>
    <source>
        <strain evidence="19">M1K003</strain>
    </source>
</reference>
<accession>A0A1E8X9Q9</accession>
<reference evidence="12 24" key="11">
    <citation type="submission" date="2020-01" db="EMBL/GenBank/DDBJ databases">
        <title>Analysis of Virulence and Antimicrobial Resistance Gene Carriage in Staphylococcus aureus Infections in Equids Using Whole Genome Sequencing.</title>
        <authorList>
            <person name="Little S.V."/>
            <person name="Hillhouse A.E."/>
            <person name="Cohen N.D."/>
            <person name="Lawhon S.D."/>
            <person name="Bryan L.K."/>
        </authorList>
    </citation>
    <scope>NUCLEOTIDE SEQUENCE [LARGE SCALE GENOMIC DNA]</scope>
    <source>
        <strain evidence="12 24">61-017</strain>
    </source>
</reference>
<dbReference type="EMBL" id="WPRH01000735">
    <property type="protein sequence ID" value="MVI56954.1"/>
    <property type="molecule type" value="Genomic_DNA"/>
</dbReference>
<dbReference type="EMBL" id="LFVP01000003">
    <property type="protein sequence ID" value="KSA80322.1"/>
    <property type="molecule type" value="Genomic_DNA"/>
</dbReference>
<protein>
    <submittedName>
        <fullName evidence="5">Membrane protein</fullName>
    </submittedName>
</protein>
<dbReference type="RefSeq" id="WP_000431307.1">
    <property type="nucleotide sequence ID" value="NZ_AP017320.1"/>
</dbReference>
<evidence type="ECO:0000256" key="1">
    <source>
        <dbReference type="SAM" id="Phobius"/>
    </source>
</evidence>
<evidence type="ECO:0000313" key="8">
    <source>
        <dbReference type="EMBL" id="MVI56954.1"/>
    </source>
</evidence>
<dbReference type="Proteomes" id="UP000217245">
    <property type="component" value="Chromosome"/>
</dbReference>
<dbReference type="EMBL" id="JAANDN010000059">
    <property type="protein sequence ID" value="NUY68252.1"/>
    <property type="molecule type" value="Genomic_DNA"/>
</dbReference>
<evidence type="ECO:0000313" key="23">
    <source>
        <dbReference type="Proteomes" id="UP000451682"/>
    </source>
</evidence>
<dbReference type="EMBL" id="JAAFLG010000002">
    <property type="protein sequence ID" value="NDP55310.1"/>
    <property type="molecule type" value="Genomic_DNA"/>
</dbReference>
<evidence type="ECO:0000313" key="5">
    <source>
        <dbReference type="EMBL" id="KMR36398.1"/>
    </source>
</evidence>
<dbReference type="Proteomes" id="UP000265645">
    <property type="component" value="Unassembled WGS sequence"/>
</dbReference>
<dbReference type="OMA" id="ALKVWAW"/>
<evidence type="ECO:0000313" key="26">
    <source>
        <dbReference type="Proteomes" id="UP000473113"/>
    </source>
</evidence>
<dbReference type="Proteomes" id="UP000433366">
    <property type="component" value="Unassembled WGS sequence"/>
</dbReference>
<feature type="transmembrane region" description="Helical" evidence="1">
    <location>
        <begin position="50"/>
        <end position="71"/>
    </location>
</feature>
<dbReference type="EMBL" id="LALJ01000016">
    <property type="protein sequence ID" value="KMR36398.1"/>
    <property type="molecule type" value="Genomic_DNA"/>
</dbReference>
<evidence type="ECO:0000313" key="16">
    <source>
        <dbReference type="EMBL" id="RZI01374.1"/>
    </source>
</evidence>
<reference evidence="16 20" key="8">
    <citation type="submission" date="2018-11" db="EMBL/GenBank/DDBJ databases">
        <title>Genomic profiling of Staphylococcus species from a Poultry farm system in KwaZulu-Natal, South Africa.</title>
        <authorList>
            <person name="Amoako D.G."/>
            <person name="Somboro A.M."/>
            <person name="Abia A.L.K."/>
            <person name="Bester L.A."/>
            <person name="Essack S.Y."/>
        </authorList>
    </citation>
    <scope>NUCLEOTIDE SEQUENCE [LARGE SCALE GENOMIC DNA]</scope>
    <source>
        <strain evidence="16 20">SA12</strain>
    </source>
</reference>
<sequence length="72" mass="7927">MENQKQGNGLKIATWVFIVLTVVTPLFGIGSIVCSINYKKYDAEKGSKLLQIAIIVTIIAFVLNLLAYLGLR</sequence>
<dbReference type="Proteomes" id="UP000294017">
    <property type="component" value="Unassembled WGS sequence"/>
</dbReference>
<evidence type="ECO:0000313" key="22">
    <source>
        <dbReference type="Proteomes" id="UP000434412"/>
    </source>
</evidence>